<proteinExistence type="predicted"/>
<dbReference type="RefSeq" id="WP_379897275.1">
    <property type="nucleotide sequence ID" value="NZ_JBHTOG010000052.1"/>
</dbReference>
<sequence>KPERTPSLCTLAKRRSKKMSARPFFKSLFSSVTYLLSFNLFYDLAFQVTLSIWFDVPLACVAVAFGYYCCISENASTVGVDVIALILHRRNEQIRIAPTIRNINFVILGVGLFVFGWKSVAFGIGFSILYAWILRHMLRE</sequence>
<feature type="transmembrane region" description="Helical" evidence="1">
    <location>
        <begin position="105"/>
        <end position="133"/>
    </location>
</feature>
<feature type="transmembrane region" description="Helical" evidence="1">
    <location>
        <begin position="23"/>
        <end position="42"/>
    </location>
</feature>
<organism evidence="2 3">
    <name type="scientific">Lacticaseibacillus yichunensis</name>
    <dbReference type="NCBI Taxonomy" id="2486015"/>
    <lineage>
        <taxon>Bacteria</taxon>
        <taxon>Bacillati</taxon>
        <taxon>Bacillota</taxon>
        <taxon>Bacilli</taxon>
        <taxon>Lactobacillales</taxon>
        <taxon>Lactobacillaceae</taxon>
        <taxon>Lacticaseibacillus</taxon>
    </lineage>
</organism>
<dbReference type="EMBL" id="JBHTOG010000052">
    <property type="protein sequence ID" value="MFD1433031.1"/>
    <property type="molecule type" value="Genomic_DNA"/>
</dbReference>
<dbReference type="Pfam" id="PF02588">
    <property type="entry name" value="YitT_membrane"/>
    <property type="match status" value="1"/>
</dbReference>
<keyword evidence="3" id="KW-1185">Reference proteome</keyword>
<keyword evidence="1" id="KW-0472">Membrane</keyword>
<protein>
    <submittedName>
        <fullName evidence="2">YitT family protein</fullName>
    </submittedName>
</protein>
<evidence type="ECO:0000313" key="2">
    <source>
        <dbReference type="EMBL" id="MFD1433031.1"/>
    </source>
</evidence>
<accession>A0ABW4CTM0</accession>
<feature type="transmembrane region" description="Helical" evidence="1">
    <location>
        <begin position="48"/>
        <end position="68"/>
    </location>
</feature>
<keyword evidence="1" id="KW-0812">Transmembrane</keyword>
<evidence type="ECO:0000313" key="3">
    <source>
        <dbReference type="Proteomes" id="UP001597192"/>
    </source>
</evidence>
<feature type="non-terminal residue" evidence="2">
    <location>
        <position position="1"/>
    </location>
</feature>
<gene>
    <name evidence="2" type="ORF">ACFQ47_10170</name>
</gene>
<comment type="caution">
    <text evidence="2">The sequence shown here is derived from an EMBL/GenBank/DDBJ whole genome shotgun (WGS) entry which is preliminary data.</text>
</comment>
<dbReference type="InterPro" id="IPR003740">
    <property type="entry name" value="YitT"/>
</dbReference>
<keyword evidence="1" id="KW-1133">Transmembrane helix</keyword>
<name>A0ABW4CTM0_9LACO</name>
<dbReference type="Proteomes" id="UP001597192">
    <property type="component" value="Unassembled WGS sequence"/>
</dbReference>
<reference evidence="3" key="1">
    <citation type="journal article" date="2019" name="Int. J. Syst. Evol. Microbiol.">
        <title>The Global Catalogue of Microorganisms (GCM) 10K type strain sequencing project: providing services to taxonomists for standard genome sequencing and annotation.</title>
        <authorList>
            <consortium name="The Broad Institute Genomics Platform"/>
            <consortium name="The Broad Institute Genome Sequencing Center for Infectious Disease"/>
            <person name="Wu L."/>
            <person name="Ma J."/>
        </authorList>
    </citation>
    <scope>NUCLEOTIDE SEQUENCE [LARGE SCALE GENOMIC DNA]</scope>
    <source>
        <strain evidence="3">CCM 8947</strain>
    </source>
</reference>
<evidence type="ECO:0000256" key="1">
    <source>
        <dbReference type="SAM" id="Phobius"/>
    </source>
</evidence>